<gene>
    <name evidence="3" type="ORF">KOR42_53670</name>
</gene>
<feature type="coiled-coil region" evidence="2">
    <location>
        <begin position="135"/>
        <end position="193"/>
    </location>
</feature>
<keyword evidence="2" id="KW-0175">Coiled coil</keyword>
<sequence>MQIWKVLRFLVVVIVVGGLAAAAYFTQDEWNPLLVKQEEEHHIEEEVSAPVEEPKVLKLSKQARKNLNLASKPALVQTYWRKVQIPGVIVDRPGRSDRGVTSPAVGVVTKVYAFPGETVRPGEKLFDLRLISEYLQNTQKELFGATKEVQLVQEQLDRLSPLAENGGVARSRVIDLENQLRRQEAIIQAHRQDLLTRGLTPEQIGSVAGGEFVSTVEVVAPPSAEKPTENTEIQGVAFQKSGDDGEAIAYEVQVLHAELGQQVQAGQLLSTLSDHSSLYIEGHAFKREAPYLEDAAQHGWQIDVDFAEDAEDHWPALEQTFQIRYLSNAINTESRTFDFYIALLNQSRVYQQNHETFVVWRFRPGQRVRLHVPVEELKGVIVIPSAAVVREGPEAYIFQQNGDLFNRVPVQILHEDRLNTVLANDGSIAPGLYFAQSAAASLNRVLKAQAASGMRADVHVHADGTVHASH</sequence>
<protein>
    <recommendedName>
        <fullName evidence="5">HlyD family secretion protein</fullName>
    </recommendedName>
</protein>
<dbReference type="GO" id="GO:0030313">
    <property type="term" value="C:cell envelope"/>
    <property type="evidence" value="ECO:0007669"/>
    <property type="project" value="TreeGrafter"/>
</dbReference>
<dbReference type="InterPro" id="IPR051909">
    <property type="entry name" value="MFP_Cation_Efflux"/>
</dbReference>
<dbReference type="Proteomes" id="UP000317243">
    <property type="component" value="Unassembled WGS sequence"/>
</dbReference>
<dbReference type="PANTHER" id="PTHR30097:SF4">
    <property type="entry name" value="SLR6042 PROTEIN"/>
    <property type="match status" value="1"/>
</dbReference>
<dbReference type="AlphaFoldDB" id="A0A5C5VAG5"/>
<evidence type="ECO:0000313" key="3">
    <source>
        <dbReference type="EMBL" id="TWT34963.1"/>
    </source>
</evidence>
<dbReference type="EMBL" id="SIHI01000088">
    <property type="protein sequence ID" value="TWT34963.1"/>
    <property type="molecule type" value="Genomic_DNA"/>
</dbReference>
<dbReference type="Gene3D" id="1.10.287.470">
    <property type="entry name" value="Helix hairpin bin"/>
    <property type="match status" value="1"/>
</dbReference>
<name>A0A5C5VAG5_9PLAN</name>
<evidence type="ECO:0000313" key="4">
    <source>
        <dbReference type="Proteomes" id="UP000317243"/>
    </source>
</evidence>
<keyword evidence="1" id="KW-0813">Transport</keyword>
<accession>A0A5C5VAG5</accession>
<comment type="caution">
    <text evidence="3">The sequence shown here is derived from an EMBL/GenBank/DDBJ whole genome shotgun (WGS) entry which is preliminary data.</text>
</comment>
<reference evidence="3 4" key="1">
    <citation type="submission" date="2019-02" db="EMBL/GenBank/DDBJ databases">
        <title>Deep-cultivation of Planctomycetes and their phenomic and genomic characterization uncovers novel biology.</title>
        <authorList>
            <person name="Wiegand S."/>
            <person name="Jogler M."/>
            <person name="Boedeker C."/>
            <person name="Pinto D."/>
            <person name="Vollmers J."/>
            <person name="Rivas-Marin E."/>
            <person name="Kohn T."/>
            <person name="Peeters S.H."/>
            <person name="Heuer A."/>
            <person name="Rast P."/>
            <person name="Oberbeckmann S."/>
            <person name="Bunk B."/>
            <person name="Jeske O."/>
            <person name="Meyerdierks A."/>
            <person name="Storesund J.E."/>
            <person name="Kallscheuer N."/>
            <person name="Luecker S."/>
            <person name="Lage O.M."/>
            <person name="Pohl T."/>
            <person name="Merkel B.J."/>
            <person name="Hornburger P."/>
            <person name="Mueller R.-W."/>
            <person name="Bruemmer F."/>
            <person name="Labrenz M."/>
            <person name="Spormann A.M."/>
            <person name="Op Den Camp H."/>
            <person name="Overmann J."/>
            <person name="Amann R."/>
            <person name="Jetten M.S.M."/>
            <person name="Mascher T."/>
            <person name="Medema M.H."/>
            <person name="Devos D.P."/>
            <person name="Kaster A.-K."/>
            <person name="Ovreas L."/>
            <person name="Rohde M."/>
            <person name="Galperin M.Y."/>
            <person name="Jogler C."/>
        </authorList>
    </citation>
    <scope>NUCLEOTIDE SEQUENCE [LARGE SCALE GENOMIC DNA]</scope>
    <source>
        <strain evidence="3 4">KOR42</strain>
    </source>
</reference>
<organism evidence="3 4">
    <name type="scientific">Thalassoglobus neptunius</name>
    <dbReference type="NCBI Taxonomy" id="1938619"/>
    <lineage>
        <taxon>Bacteria</taxon>
        <taxon>Pseudomonadati</taxon>
        <taxon>Planctomycetota</taxon>
        <taxon>Planctomycetia</taxon>
        <taxon>Planctomycetales</taxon>
        <taxon>Planctomycetaceae</taxon>
        <taxon>Thalassoglobus</taxon>
    </lineage>
</organism>
<evidence type="ECO:0000256" key="2">
    <source>
        <dbReference type="SAM" id="Coils"/>
    </source>
</evidence>
<evidence type="ECO:0008006" key="5">
    <source>
        <dbReference type="Google" id="ProtNLM"/>
    </source>
</evidence>
<dbReference type="Gene3D" id="2.40.50.100">
    <property type="match status" value="1"/>
</dbReference>
<dbReference type="PANTHER" id="PTHR30097">
    <property type="entry name" value="CATION EFFLUX SYSTEM PROTEIN CUSB"/>
    <property type="match status" value="1"/>
</dbReference>
<evidence type="ECO:0000256" key="1">
    <source>
        <dbReference type="ARBA" id="ARBA00022448"/>
    </source>
</evidence>
<keyword evidence="4" id="KW-1185">Reference proteome</keyword>
<proteinExistence type="predicted"/>
<dbReference type="GO" id="GO:0060003">
    <property type="term" value="P:copper ion export"/>
    <property type="evidence" value="ECO:0007669"/>
    <property type="project" value="TreeGrafter"/>
</dbReference>
<dbReference type="RefSeq" id="WP_197441587.1">
    <property type="nucleotide sequence ID" value="NZ_SIHI01000088.1"/>
</dbReference>
<dbReference type="GO" id="GO:0015679">
    <property type="term" value="P:plasma membrane copper ion transport"/>
    <property type="evidence" value="ECO:0007669"/>
    <property type="project" value="TreeGrafter"/>
</dbReference>